<dbReference type="PANTHER" id="PTHR43114">
    <property type="entry name" value="ADENINE DEAMINASE"/>
    <property type="match status" value="1"/>
</dbReference>
<dbReference type="Pfam" id="PF00962">
    <property type="entry name" value="A_deaminase"/>
    <property type="match status" value="1"/>
</dbReference>
<evidence type="ECO:0000256" key="6">
    <source>
        <dbReference type="SAM" id="SignalP"/>
    </source>
</evidence>
<dbReference type="GO" id="GO:0043103">
    <property type="term" value="P:hypoxanthine salvage"/>
    <property type="evidence" value="ECO:0007669"/>
    <property type="project" value="TreeGrafter"/>
</dbReference>
<feature type="domain" description="Adenosine deaminase" evidence="7">
    <location>
        <begin position="105"/>
        <end position="429"/>
    </location>
</feature>
<comment type="cofactor">
    <cofactor evidence="1">
        <name>Zn(2+)</name>
        <dbReference type="ChEBI" id="CHEBI:29105"/>
    </cofactor>
</comment>
<evidence type="ECO:0000256" key="2">
    <source>
        <dbReference type="ARBA" id="ARBA00022723"/>
    </source>
</evidence>
<keyword evidence="2" id="KW-0479">Metal-binding</keyword>
<evidence type="ECO:0000259" key="7">
    <source>
        <dbReference type="Pfam" id="PF00962"/>
    </source>
</evidence>
<organism evidence="8">
    <name type="scientific">Chlamydomonas leiostraca</name>
    <dbReference type="NCBI Taxonomy" id="1034604"/>
    <lineage>
        <taxon>Eukaryota</taxon>
        <taxon>Viridiplantae</taxon>
        <taxon>Chlorophyta</taxon>
        <taxon>core chlorophytes</taxon>
        <taxon>Chlorophyceae</taxon>
        <taxon>CS clade</taxon>
        <taxon>Chlamydomonadales</taxon>
        <taxon>Chlamydomonadaceae</taxon>
        <taxon>Chlamydomonas</taxon>
    </lineage>
</organism>
<keyword evidence="5" id="KW-0546">Nucleotide metabolism</keyword>
<reference evidence="8" key="1">
    <citation type="submission" date="2021-01" db="EMBL/GenBank/DDBJ databases">
        <authorList>
            <person name="Corre E."/>
            <person name="Pelletier E."/>
            <person name="Niang G."/>
            <person name="Scheremetjew M."/>
            <person name="Finn R."/>
            <person name="Kale V."/>
            <person name="Holt S."/>
            <person name="Cochrane G."/>
            <person name="Meng A."/>
            <person name="Brown T."/>
            <person name="Cohen L."/>
        </authorList>
    </citation>
    <scope>NUCLEOTIDE SEQUENCE</scope>
    <source>
        <strain evidence="8">SAG 11-49</strain>
    </source>
</reference>
<dbReference type="EMBL" id="HBFB01036458">
    <property type="protein sequence ID" value="CAD8696327.1"/>
    <property type="molecule type" value="Transcribed_RNA"/>
</dbReference>
<dbReference type="InterPro" id="IPR028892">
    <property type="entry name" value="ADE"/>
</dbReference>
<keyword evidence="4" id="KW-0862">Zinc</keyword>
<feature type="signal peptide" evidence="6">
    <location>
        <begin position="1"/>
        <end position="22"/>
    </location>
</feature>
<dbReference type="SUPFAM" id="SSF51556">
    <property type="entry name" value="Metallo-dependent hydrolases"/>
    <property type="match status" value="1"/>
</dbReference>
<protein>
    <recommendedName>
        <fullName evidence="7">Adenosine deaminase domain-containing protein</fullName>
    </recommendedName>
</protein>
<name>A0A7S0S5D3_9CHLO</name>
<evidence type="ECO:0000256" key="4">
    <source>
        <dbReference type="ARBA" id="ARBA00022833"/>
    </source>
</evidence>
<dbReference type="InterPro" id="IPR006330">
    <property type="entry name" value="Ado/ade_deaminase"/>
</dbReference>
<dbReference type="GO" id="GO:0006146">
    <property type="term" value="P:adenine catabolic process"/>
    <property type="evidence" value="ECO:0007669"/>
    <property type="project" value="InterPro"/>
</dbReference>
<feature type="chain" id="PRO_5031364264" description="Adenosine deaminase domain-containing protein" evidence="6">
    <location>
        <begin position="23"/>
        <end position="445"/>
    </location>
</feature>
<gene>
    <name evidence="8" type="ORF">CLEI1391_LOCUS20514</name>
</gene>
<accession>A0A7S0S5D3</accession>
<dbReference type="InterPro" id="IPR001365">
    <property type="entry name" value="A_deaminase_dom"/>
</dbReference>
<dbReference type="Gene3D" id="3.20.20.140">
    <property type="entry name" value="Metal-dependent hydrolases"/>
    <property type="match status" value="1"/>
</dbReference>
<proteinExistence type="inferred from homology"/>
<dbReference type="PANTHER" id="PTHR43114:SF6">
    <property type="entry name" value="ADENINE DEAMINASE"/>
    <property type="match status" value="1"/>
</dbReference>
<dbReference type="HAMAP" id="MF_01962">
    <property type="entry name" value="Adenine_deaminase"/>
    <property type="match status" value="1"/>
</dbReference>
<evidence type="ECO:0000256" key="1">
    <source>
        <dbReference type="ARBA" id="ARBA00001947"/>
    </source>
</evidence>
<keyword evidence="3" id="KW-0378">Hydrolase</keyword>
<sequence>MGAASTAAALLLALLTAQQATAAVLDASTATISAASTSASTVKVNARSKSKSKSKAFDSALWNSCIPPDAESAPGHFVDAAIRMGLGAREVARRRRISEFVAQVPKAELHVHIEGTLEPELMLALAKRNGLPPPYPSMEAAKKAYKFKDLQSFLDLYYKGASVLRKSQDFYDLAWAYFKKAAHANVTRVEYFFDPQTHLGNGLPWVTFMEALEMAAQDAKAEFGLDAVPVMCFLRDQPPASAAAVLAESAPYRHFLVAAGLDSAEKGNPPARFKTVMDAARAEGLRVVAHAGEEGPAAYVWDALNLLHADRIDHGIHSVDSPAVMEYLAERQVGLTICPLSNVKLQVMGGKGDLKDALTQLFDPDNNLAATINSDDPAYFGGYINANYEWAGCALGLNITDLARAARSSFAASFMTPADKQAAIERVAEVERRFLSREAGEEAAL</sequence>
<keyword evidence="6" id="KW-0732">Signal</keyword>
<evidence type="ECO:0000256" key="3">
    <source>
        <dbReference type="ARBA" id="ARBA00022801"/>
    </source>
</evidence>
<dbReference type="NCBIfam" id="NF006850">
    <property type="entry name" value="PRK09358.1-6"/>
    <property type="match status" value="1"/>
</dbReference>
<dbReference type="NCBIfam" id="TIGR01430">
    <property type="entry name" value="aden_deam"/>
    <property type="match status" value="1"/>
</dbReference>
<dbReference type="GO" id="GO:0009117">
    <property type="term" value="P:nucleotide metabolic process"/>
    <property type="evidence" value="ECO:0007669"/>
    <property type="project" value="UniProtKB-KW"/>
</dbReference>
<dbReference type="GO" id="GO:0000034">
    <property type="term" value="F:adenine deaminase activity"/>
    <property type="evidence" value="ECO:0007669"/>
    <property type="project" value="InterPro"/>
</dbReference>
<dbReference type="InterPro" id="IPR032466">
    <property type="entry name" value="Metal_Hydrolase"/>
</dbReference>
<evidence type="ECO:0000313" key="8">
    <source>
        <dbReference type="EMBL" id="CAD8696327.1"/>
    </source>
</evidence>
<dbReference type="GO" id="GO:0046872">
    <property type="term" value="F:metal ion binding"/>
    <property type="evidence" value="ECO:0007669"/>
    <property type="project" value="UniProtKB-KW"/>
</dbReference>
<evidence type="ECO:0000256" key="5">
    <source>
        <dbReference type="ARBA" id="ARBA00023080"/>
    </source>
</evidence>
<dbReference type="AlphaFoldDB" id="A0A7S0S5D3"/>
<dbReference type="GO" id="GO:0005829">
    <property type="term" value="C:cytosol"/>
    <property type="evidence" value="ECO:0007669"/>
    <property type="project" value="TreeGrafter"/>
</dbReference>